<dbReference type="GO" id="GO:0006120">
    <property type="term" value="P:mitochondrial electron transport, NADH to ubiquinone"/>
    <property type="evidence" value="ECO:0007669"/>
    <property type="project" value="TreeGrafter"/>
</dbReference>
<evidence type="ECO:0000256" key="12">
    <source>
        <dbReference type="ARBA" id="ARBA00023136"/>
    </source>
</evidence>
<evidence type="ECO:0000256" key="14">
    <source>
        <dbReference type="ARBA" id="ARBA00033401"/>
    </source>
</evidence>
<keyword evidence="12" id="KW-0472">Membrane</keyword>
<keyword evidence="8" id="KW-0999">Mitochondrion inner membrane</keyword>
<evidence type="ECO:0000256" key="4">
    <source>
        <dbReference type="ARBA" id="ARBA00011533"/>
    </source>
</evidence>
<evidence type="ECO:0000256" key="15">
    <source>
        <dbReference type="SAM" id="MobiDB-lite"/>
    </source>
</evidence>
<evidence type="ECO:0000256" key="10">
    <source>
        <dbReference type="ARBA" id="ARBA00022990"/>
    </source>
</evidence>
<dbReference type="WBParaSite" id="maker-uti_cns_0009032-snap-gene-0.2-mRNA-1">
    <property type="protein sequence ID" value="maker-uti_cns_0009032-snap-gene-0.2-mRNA-1"/>
    <property type="gene ID" value="maker-uti_cns_0009032-snap-gene-0.2"/>
</dbReference>
<organism evidence="16 17">
    <name type="scientific">Macrostomum lignano</name>
    <dbReference type="NCBI Taxonomy" id="282301"/>
    <lineage>
        <taxon>Eukaryota</taxon>
        <taxon>Metazoa</taxon>
        <taxon>Spiralia</taxon>
        <taxon>Lophotrochozoa</taxon>
        <taxon>Platyhelminthes</taxon>
        <taxon>Rhabditophora</taxon>
        <taxon>Macrostomorpha</taxon>
        <taxon>Macrostomida</taxon>
        <taxon>Macrostomidae</taxon>
        <taxon>Macrostomum</taxon>
    </lineage>
</organism>
<comment type="similarity">
    <text evidence="3">Belongs to the complex I NDUFA7 subunit family.</text>
</comment>
<evidence type="ECO:0000256" key="6">
    <source>
        <dbReference type="ARBA" id="ARBA00022448"/>
    </source>
</evidence>
<evidence type="ECO:0000256" key="9">
    <source>
        <dbReference type="ARBA" id="ARBA00022982"/>
    </source>
</evidence>
<evidence type="ECO:0000256" key="3">
    <source>
        <dbReference type="ARBA" id="ARBA00005482"/>
    </source>
</evidence>
<keyword evidence="9" id="KW-0249">Electron transport</keyword>
<protein>
    <recommendedName>
        <fullName evidence="5">NADH dehydrogenase [ubiquinone] 1 alpha subcomplex subunit 7</fullName>
    </recommendedName>
    <alternativeName>
        <fullName evidence="14">Complex I-B14.5a</fullName>
    </alternativeName>
    <alternativeName>
        <fullName evidence="13">NADH-ubiquinone oxidoreductase subunit B14.5a</fullName>
    </alternativeName>
</protein>
<proteinExistence type="inferred from homology"/>
<dbReference type="GO" id="GO:0005743">
    <property type="term" value="C:mitochondrial inner membrane"/>
    <property type="evidence" value="ECO:0007669"/>
    <property type="project" value="UniProtKB-SubCell"/>
</dbReference>
<evidence type="ECO:0000256" key="7">
    <source>
        <dbReference type="ARBA" id="ARBA00022660"/>
    </source>
</evidence>
<dbReference type="InterPro" id="IPR009947">
    <property type="entry name" value="NDUA7"/>
</dbReference>
<keyword evidence="6" id="KW-0813">Transport</keyword>
<keyword evidence="10" id="KW-0007">Acetylation</keyword>
<keyword evidence="16" id="KW-1185">Reference proteome</keyword>
<keyword evidence="7" id="KW-0679">Respiratory chain</keyword>
<feature type="region of interest" description="Disordered" evidence="15">
    <location>
        <begin position="460"/>
        <end position="489"/>
    </location>
</feature>
<evidence type="ECO:0000313" key="16">
    <source>
        <dbReference type="Proteomes" id="UP000095280"/>
    </source>
</evidence>
<evidence type="ECO:0000256" key="11">
    <source>
        <dbReference type="ARBA" id="ARBA00023128"/>
    </source>
</evidence>
<comment type="subcellular location">
    <subcellularLocation>
        <location evidence="2">Mitochondrion inner membrane</location>
        <topology evidence="2">Peripheral membrane protein</topology>
        <orientation evidence="2">Matrix side</orientation>
    </subcellularLocation>
</comment>
<feature type="compositionally biased region" description="Low complexity" evidence="15">
    <location>
        <begin position="471"/>
        <end position="489"/>
    </location>
</feature>
<dbReference type="PANTHER" id="PTHR12485:SF1">
    <property type="entry name" value="NADH DEHYDROGENASE [UBIQUINONE] 1 ALPHA SUBCOMPLEX SUBUNIT 7"/>
    <property type="match status" value="1"/>
</dbReference>
<evidence type="ECO:0000256" key="13">
    <source>
        <dbReference type="ARBA" id="ARBA00030360"/>
    </source>
</evidence>
<reference evidence="17" key="1">
    <citation type="submission" date="2016-11" db="UniProtKB">
        <authorList>
            <consortium name="WormBaseParasite"/>
        </authorList>
    </citation>
    <scope>IDENTIFICATION</scope>
</reference>
<comment type="subunit">
    <text evidence="4">Complex I is composed of 45 different subunits.</text>
</comment>
<sequence>MASSQAKDRLTPLMRKLRDFIYQREYNNALRYADQQTARNVQPIDPPGGVSHKLSSNYYCTRDGRRFSQPPEIVFANSGSAIKQLTAATGGSGSLPQQAERSNRLEDRRLQYRLKNFDRELGHASYSIYSEQRSVVDCLETLRKSSGHSCEAVKPLPNDPALRGRCRSAGAVLACSGAWRVQEAMLERQMRLLTSAGRVGGRRPAVAETEATVDFDKSSRCTTALPDQPRQVQSPIVQLLEGLGYFAYIDTDAAVRGGRRCVVQRQPLMVGHVDEDPNAAKCTARKTYRLPQWKRQLLEEAPAPPPARLSTRSAGGMSRQSLQRRLADLLPAATSAGALVIQHLNALEALTLRPVPKRDTDRPTRARLQVTVVAVRQVRVRRHLGAVWRTQRLVAGGDTGRAEAAAAAAAAAHLLLLTLPVAAHAHADVAALRAAPVVVAIRSGRVRLQGQQQLHCLGDQSRALQTRHSSRQPSIVPASSSSSSASSSVVTTAPNADTASYSNSSSSTSSSTLLFTDSTAAAVSSSAGSSSSEHGAAAPSAITASTVARRLRAATSCQTSTCRKRRCSKASRRMALLNWHSGHLNTGVRRDVAMISSAMRPTAENDDVGGRCSIEADNKDDFVVLREGAQLVSAQEGVVALHLDVRAALSIAVAAVREAAADAAGTSWDGRLGRRGRHHRLLSFLPLLLLLLLRFRSRTGDLKVGGRGSRGGGGSGGASSCSLRVHAGKSARSCQQLRIAEWPREQSRPHRRTPGIQEWVQHGGVLGGCQRTSGVVNGAAVVLGCCHGQVQRLLVRGLGGSLPGPLQPDDLLRDAGPRVGSIEVAMFSLEVLQELLRPQQVMRAVRTREANLAVGLSLEVRAEGFGGAEVELADIAGAVLIANQPLLQVVADLNNSAEFLLHESREGAPLSELLLSHRRVVRGVRVGVQAPAHASNALVAALLKQMSIFCCTVAAAMAEDGSIEAEFETAAVAAATLPDFFWLLLLLLPETLMPDELPPTTPLPPSPTSASAPEAEAAAAAAAASIARCRFRRLSHMPIKRRLRTQFASADGAYVSAGHIVGLVVRPQVRGELLAGVQEQLDAVLVTGWTGKRFHATVQLARLHLDACSLSKQLPIGTDSLFPTATTPSATLRCSSNEADKPWKFC</sequence>
<evidence type="ECO:0000313" key="17">
    <source>
        <dbReference type="WBParaSite" id="maker-uti_cns_0009032-snap-gene-0.2-mRNA-1"/>
    </source>
</evidence>
<dbReference type="PANTHER" id="PTHR12485">
    <property type="entry name" value="NADH-UBIQUINONE OXIDOREDUCTASE SUBUNIT B"/>
    <property type="match status" value="1"/>
</dbReference>
<keyword evidence="11" id="KW-0496">Mitochondrion</keyword>
<evidence type="ECO:0000256" key="5">
    <source>
        <dbReference type="ARBA" id="ARBA00016383"/>
    </source>
</evidence>
<name>A0A1I8HZS1_9PLAT</name>
<accession>A0A1I8HZS1</accession>
<evidence type="ECO:0000256" key="8">
    <source>
        <dbReference type="ARBA" id="ARBA00022792"/>
    </source>
</evidence>
<dbReference type="Proteomes" id="UP000095280">
    <property type="component" value="Unplaced"/>
</dbReference>
<evidence type="ECO:0000256" key="1">
    <source>
        <dbReference type="ARBA" id="ARBA00003195"/>
    </source>
</evidence>
<comment type="function">
    <text evidence="1">Accessory subunit of the mitochondrial membrane respiratory chain NADH dehydrogenase (Complex I), that is believed not to be involved in catalysis. Complex I functions in the transfer of electrons from NADH to the respiratory chain. The immediate electron acceptor for the enzyme is believed to be ubiquinone.</text>
</comment>
<evidence type="ECO:0000256" key="2">
    <source>
        <dbReference type="ARBA" id="ARBA00004443"/>
    </source>
</evidence>
<dbReference type="Pfam" id="PF07347">
    <property type="entry name" value="CI-B14_5a"/>
    <property type="match status" value="1"/>
</dbReference>
<dbReference type="AlphaFoldDB" id="A0A1I8HZS1"/>